<dbReference type="Proteomes" id="UP001595834">
    <property type="component" value="Unassembled WGS sequence"/>
</dbReference>
<accession>A0ABV9UVG7</accession>
<dbReference type="SUPFAM" id="SSF53901">
    <property type="entry name" value="Thiolase-like"/>
    <property type="match status" value="1"/>
</dbReference>
<keyword evidence="2" id="KW-1185">Reference proteome</keyword>
<protein>
    <submittedName>
        <fullName evidence="1">Uncharacterized protein</fullName>
    </submittedName>
</protein>
<dbReference type="EMBL" id="JBHSIZ010000045">
    <property type="protein sequence ID" value="MFC4961182.1"/>
    <property type="molecule type" value="Genomic_DNA"/>
</dbReference>
<evidence type="ECO:0000313" key="2">
    <source>
        <dbReference type="Proteomes" id="UP001595834"/>
    </source>
</evidence>
<evidence type="ECO:0000313" key="1">
    <source>
        <dbReference type="EMBL" id="MFC4961182.1"/>
    </source>
</evidence>
<gene>
    <name evidence="1" type="ORF">ACFPFX_33325</name>
</gene>
<sequence>MRAVAEHDCDARKLDFCLIHAGVPRVFDDLTASWTPPPSEAFPFSRATPTEYGDIAGAVVLDSLARLFDEA</sequence>
<comment type="caution">
    <text evidence="1">The sequence shown here is derived from an EMBL/GenBank/DDBJ whole genome shotgun (WGS) entry which is preliminary data.</text>
</comment>
<reference evidence="2" key="1">
    <citation type="journal article" date="2019" name="Int. J. Syst. Evol. Microbiol.">
        <title>The Global Catalogue of Microorganisms (GCM) 10K type strain sequencing project: providing services to taxonomists for standard genome sequencing and annotation.</title>
        <authorList>
            <consortium name="The Broad Institute Genomics Platform"/>
            <consortium name="The Broad Institute Genome Sequencing Center for Infectious Disease"/>
            <person name="Wu L."/>
            <person name="Ma J."/>
        </authorList>
    </citation>
    <scope>NUCLEOTIDE SEQUENCE [LARGE SCALE GENOMIC DNA]</scope>
    <source>
        <strain evidence="2">CCM 7224</strain>
    </source>
</reference>
<organism evidence="1 2">
    <name type="scientific">Streptomyces mauvecolor</name>
    <dbReference type="NCBI Taxonomy" id="58345"/>
    <lineage>
        <taxon>Bacteria</taxon>
        <taxon>Bacillati</taxon>
        <taxon>Actinomycetota</taxon>
        <taxon>Actinomycetes</taxon>
        <taxon>Kitasatosporales</taxon>
        <taxon>Streptomycetaceae</taxon>
        <taxon>Streptomyces</taxon>
    </lineage>
</organism>
<dbReference type="Gene3D" id="3.40.47.10">
    <property type="match status" value="1"/>
</dbReference>
<dbReference type="InterPro" id="IPR016039">
    <property type="entry name" value="Thiolase-like"/>
</dbReference>
<name>A0ABV9UVG7_9ACTN</name>
<proteinExistence type="predicted"/>
<dbReference type="RefSeq" id="WP_344377727.1">
    <property type="nucleotide sequence ID" value="NZ_BAAASQ010000019.1"/>
</dbReference>